<evidence type="ECO:0000313" key="2">
    <source>
        <dbReference type="Proteomes" id="UP000036987"/>
    </source>
</evidence>
<dbReference type="EMBL" id="LFYR01000889">
    <property type="protein sequence ID" value="KMZ67618.1"/>
    <property type="molecule type" value="Genomic_DNA"/>
</dbReference>
<sequence length="40" mass="4844">MELSGFHILHQRSRGLKNIMHFSIKKDNNCSEWETIHLYE</sequence>
<proteinExistence type="predicted"/>
<protein>
    <submittedName>
        <fullName evidence="1">Uncharacterized protein</fullName>
    </submittedName>
</protein>
<evidence type="ECO:0000313" key="1">
    <source>
        <dbReference type="EMBL" id="KMZ67618.1"/>
    </source>
</evidence>
<dbReference type="AlphaFoldDB" id="A0A0K9PEZ6"/>
<gene>
    <name evidence="1" type="ORF">ZOSMA_25G00010</name>
</gene>
<keyword evidence="2" id="KW-1185">Reference proteome</keyword>
<name>A0A0K9PEZ6_ZOSMR</name>
<organism evidence="1 2">
    <name type="scientific">Zostera marina</name>
    <name type="common">Eelgrass</name>
    <dbReference type="NCBI Taxonomy" id="29655"/>
    <lineage>
        <taxon>Eukaryota</taxon>
        <taxon>Viridiplantae</taxon>
        <taxon>Streptophyta</taxon>
        <taxon>Embryophyta</taxon>
        <taxon>Tracheophyta</taxon>
        <taxon>Spermatophyta</taxon>
        <taxon>Magnoliopsida</taxon>
        <taxon>Liliopsida</taxon>
        <taxon>Zosteraceae</taxon>
        <taxon>Zostera</taxon>
    </lineage>
</organism>
<accession>A0A0K9PEZ6</accession>
<reference evidence="2" key="1">
    <citation type="journal article" date="2016" name="Nature">
        <title>The genome of the seagrass Zostera marina reveals angiosperm adaptation to the sea.</title>
        <authorList>
            <person name="Olsen J.L."/>
            <person name="Rouze P."/>
            <person name="Verhelst B."/>
            <person name="Lin Y.-C."/>
            <person name="Bayer T."/>
            <person name="Collen J."/>
            <person name="Dattolo E."/>
            <person name="De Paoli E."/>
            <person name="Dittami S."/>
            <person name="Maumus F."/>
            <person name="Michel G."/>
            <person name="Kersting A."/>
            <person name="Lauritano C."/>
            <person name="Lohaus R."/>
            <person name="Toepel M."/>
            <person name="Tonon T."/>
            <person name="Vanneste K."/>
            <person name="Amirebrahimi M."/>
            <person name="Brakel J."/>
            <person name="Bostroem C."/>
            <person name="Chovatia M."/>
            <person name="Grimwood J."/>
            <person name="Jenkins J.W."/>
            <person name="Jueterbock A."/>
            <person name="Mraz A."/>
            <person name="Stam W.T."/>
            <person name="Tice H."/>
            <person name="Bornberg-Bauer E."/>
            <person name="Green P.J."/>
            <person name="Pearson G.A."/>
            <person name="Procaccini G."/>
            <person name="Duarte C.M."/>
            <person name="Schmutz J."/>
            <person name="Reusch T.B.H."/>
            <person name="Van de Peer Y."/>
        </authorList>
    </citation>
    <scope>NUCLEOTIDE SEQUENCE [LARGE SCALE GENOMIC DNA]</scope>
    <source>
        <strain evidence="2">cv. Finnish</strain>
    </source>
</reference>
<comment type="caution">
    <text evidence="1">The sequence shown here is derived from an EMBL/GenBank/DDBJ whole genome shotgun (WGS) entry which is preliminary data.</text>
</comment>
<dbReference type="Proteomes" id="UP000036987">
    <property type="component" value="Unassembled WGS sequence"/>
</dbReference>